<sequence length="157" mass="17636">MYAECSWSESEDTPLFSNQLRASNSSPENLNAVRLAQYPMAMEPSIFTSPSVIVTVWDGERGSRIRASSRLQESHSLSQIAESPFHRTRTFSNNYTMPAYGPDGRTLIKGATITTTSRPNYGTSKLDKRYGRSCDLSDRQLEDENDKLLHNPIAQVK</sequence>
<dbReference type="STRING" id="451379.A0A158R531"/>
<proteinExistence type="predicted"/>
<keyword evidence="1" id="KW-1185">Reference proteome</keyword>
<organism evidence="1 2">
    <name type="scientific">Syphacia muris</name>
    <dbReference type="NCBI Taxonomy" id="451379"/>
    <lineage>
        <taxon>Eukaryota</taxon>
        <taxon>Metazoa</taxon>
        <taxon>Ecdysozoa</taxon>
        <taxon>Nematoda</taxon>
        <taxon>Chromadorea</taxon>
        <taxon>Rhabditida</taxon>
        <taxon>Spirurina</taxon>
        <taxon>Oxyuridomorpha</taxon>
        <taxon>Oxyuroidea</taxon>
        <taxon>Oxyuridae</taxon>
        <taxon>Syphacia</taxon>
    </lineage>
</organism>
<dbReference type="Proteomes" id="UP000046393">
    <property type="component" value="Unplaced"/>
</dbReference>
<dbReference type="AlphaFoldDB" id="A0A158R531"/>
<name>A0A158R531_9BILA</name>
<reference evidence="2" key="1">
    <citation type="submission" date="2016-04" db="UniProtKB">
        <authorList>
            <consortium name="WormBaseParasite"/>
        </authorList>
    </citation>
    <scope>IDENTIFICATION</scope>
</reference>
<evidence type="ECO:0000313" key="1">
    <source>
        <dbReference type="Proteomes" id="UP000046393"/>
    </source>
</evidence>
<protein>
    <submittedName>
        <fullName evidence="2">Uncharacterized protein</fullName>
    </submittedName>
</protein>
<dbReference type="WBParaSite" id="SMUV_0000529501-mRNA-1">
    <property type="protein sequence ID" value="SMUV_0000529501-mRNA-1"/>
    <property type="gene ID" value="SMUV_0000529501"/>
</dbReference>
<accession>A0A158R531</accession>
<evidence type="ECO:0000313" key="2">
    <source>
        <dbReference type="WBParaSite" id="SMUV_0000529501-mRNA-1"/>
    </source>
</evidence>